<feature type="non-terminal residue" evidence="2">
    <location>
        <position position="584"/>
    </location>
</feature>
<gene>
    <name evidence="2" type="ORF">A2U01_0005399</name>
</gene>
<comment type="caution">
    <text evidence="2">The sequence shown here is derived from an EMBL/GenBank/DDBJ whole genome shotgun (WGS) entry which is preliminary data.</text>
</comment>
<dbReference type="GO" id="GO:0003676">
    <property type="term" value="F:nucleic acid binding"/>
    <property type="evidence" value="ECO:0007669"/>
    <property type="project" value="InterPro"/>
</dbReference>
<name>A0A392MAN9_9FABA</name>
<dbReference type="PANTHER" id="PTHR34427:SF5">
    <property type="entry name" value="DUF4283 DOMAIN-CONTAINING PROTEIN"/>
    <property type="match status" value="1"/>
</dbReference>
<evidence type="ECO:0000313" key="2">
    <source>
        <dbReference type="EMBL" id="MCH84567.1"/>
    </source>
</evidence>
<keyword evidence="3" id="KW-1185">Reference proteome</keyword>
<feature type="region of interest" description="Disordered" evidence="1">
    <location>
        <begin position="27"/>
        <end position="65"/>
    </location>
</feature>
<reference evidence="2 3" key="1">
    <citation type="journal article" date="2018" name="Front. Plant Sci.">
        <title>Red Clover (Trifolium pratense) and Zigzag Clover (T. medium) - A Picture of Genomic Similarities and Differences.</title>
        <authorList>
            <person name="Dluhosova J."/>
            <person name="Istvanek J."/>
            <person name="Nedelnik J."/>
            <person name="Repkova J."/>
        </authorList>
    </citation>
    <scope>NUCLEOTIDE SEQUENCE [LARGE SCALE GENOMIC DNA]</scope>
    <source>
        <strain evidence="3">cv. 10/8</strain>
        <tissue evidence="2">Leaf</tissue>
    </source>
</reference>
<accession>A0A392MAN9</accession>
<dbReference type="Proteomes" id="UP000265520">
    <property type="component" value="Unassembled WGS sequence"/>
</dbReference>
<protein>
    <submittedName>
        <fullName evidence="2">Sulfate transporter</fullName>
    </submittedName>
</protein>
<sequence>REIEQQRRDGYQQLRVRAYSWDGYRFNERSGGHDGRDRPSSRAVQSSELQKWHDSNQNSGIVTTGGHATMSGSVCGILENVSVANKRNIHGYRYGFVSFSKVRDVTKLLKAINNVSFGNLRIWAKVARFDRAYDQREERGLKAVGSAKPVRAKEVEGDGFRVGTVDISVREKRGQPGVKEREMVVKQLPGVVKEKLVRSYSSTQEDMSWAQSGVVASVINGEAIPLVQQRIEDAGFSDLCIVPLGADKVFIRCLSAEDAMVVINGAKKNFNHFFSLVSRWEKKIVPFQRGAWLRLYGIPLHAWNENFFRLCVMECGRFLRTDASTLDRERFDYARVLVATSSMTILNASEVLLVDGVKVEVKIIEEWGFNVGEDACLFEREEVVQRPDSKHLEEQNDLDNRHHVDVLVEKLTDELDKAKEHDTFIEKQMANHADTTKNLLTNGNDREVVILEPVSDFVPHDREGVIIAQDTDGLVEDLSDDDDMDASLVVKSNAAYADTSGISGGFRVMDPSNSCNETEAVIPPDDVMTTGSLQVTPTVSLKGCRERSIVSKDHIPSRRRRNVSCPPARECPVLSGPWSMEWLC</sequence>
<organism evidence="2 3">
    <name type="scientific">Trifolium medium</name>
    <dbReference type="NCBI Taxonomy" id="97028"/>
    <lineage>
        <taxon>Eukaryota</taxon>
        <taxon>Viridiplantae</taxon>
        <taxon>Streptophyta</taxon>
        <taxon>Embryophyta</taxon>
        <taxon>Tracheophyta</taxon>
        <taxon>Spermatophyta</taxon>
        <taxon>Magnoliopsida</taxon>
        <taxon>eudicotyledons</taxon>
        <taxon>Gunneridae</taxon>
        <taxon>Pentapetalae</taxon>
        <taxon>rosids</taxon>
        <taxon>fabids</taxon>
        <taxon>Fabales</taxon>
        <taxon>Fabaceae</taxon>
        <taxon>Papilionoideae</taxon>
        <taxon>50 kb inversion clade</taxon>
        <taxon>NPAAA clade</taxon>
        <taxon>Hologalegina</taxon>
        <taxon>IRL clade</taxon>
        <taxon>Trifolieae</taxon>
        <taxon>Trifolium</taxon>
    </lineage>
</organism>
<feature type="non-terminal residue" evidence="2">
    <location>
        <position position="1"/>
    </location>
</feature>
<dbReference type="EMBL" id="LXQA010007030">
    <property type="protein sequence ID" value="MCH84567.1"/>
    <property type="molecule type" value="Genomic_DNA"/>
</dbReference>
<evidence type="ECO:0000256" key="1">
    <source>
        <dbReference type="SAM" id="MobiDB-lite"/>
    </source>
</evidence>
<proteinExistence type="predicted"/>
<evidence type="ECO:0000313" key="3">
    <source>
        <dbReference type="Proteomes" id="UP000265520"/>
    </source>
</evidence>
<dbReference type="CDD" id="cd00590">
    <property type="entry name" value="RRM_SF"/>
    <property type="match status" value="1"/>
</dbReference>
<dbReference type="PANTHER" id="PTHR34427">
    <property type="entry name" value="DUF4283 DOMAIN PROTEIN"/>
    <property type="match status" value="1"/>
</dbReference>
<feature type="compositionally biased region" description="Basic and acidic residues" evidence="1">
    <location>
        <begin position="27"/>
        <end position="40"/>
    </location>
</feature>
<dbReference type="SUPFAM" id="SSF54928">
    <property type="entry name" value="RNA-binding domain, RBD"/>
    <property type="match status" value="1"/>
</dbReference>
<dbReference type="AlphaFoldDB" id="A0A392MAN9"/>
<feature type="compositionally biased region" description="Polar residues" evidence="1">
    <location>
        <begin position="42"/>
        <end position="62"/>
    </location>
</feature>
<dbReference type="InterPro" id="IPR035979">
    <property type="entry name" value="RBD_domain_sf"/>
</dbReference>